<name>A0A137ZTH2_9ACTN</name>
<dbReference type="Gene3D" id="1.10.10.10">
    <property type="entry name" value="Winged helix-like DNA-binding domain superfamily/Winged helix DNA-binding domain"/>
    <property type="match status" value="1"/>
</dbReference>
<dbReference type="InterPro" id="IPR000524">
    <property type="entry name" value="Tscrpt_reg_HTH_GntR"/>
</dbReference>
<dbReference type="Gene3D" id="3.40.1410.10">
    <property type="entry name" value="Chorismate lyase-like"/>
    <property type="match status" value="1"/>
</dbReference>
<dbReference type="PANTHER" id="PTHR44846:SF1">
    <property type="entry name" value="MANNOSYL-D-GLYCERATE TRANSPORT_METABOLISM SYSTEM REPRESSOR MNGR-RELATED"/>
    <property type="match status" value="1"/>
</dbReference>
<proteinExistence type="predicted"/>
<sequence>MTIPRTRHTEPPRYFRAKMELQRRIGDLGHGDTLPAERRLAEELGVSRTTLRKALAELSAEGVLRREHGSGTYVAPPKVVRVRQLTSLSEDVGVDGKTVDSRVLACDHVPADAETQAALELSRGARVYRVTRLRIVDDEPLAIEIAHLRGPLRGLAGRLAEDGASLYEALRVHYSREIAAVEDTVETALASPDEAELLAVPTGHPMLMVHRLGRGVDGVALEWTRSVYRGDRFKFVARATSPTATTGVAAEPAAS</sequence>
<accession>A0A137ZTH2</accession>
<comment type="caution">
    <text evidence="5">The sequence shown here is derived from an EMBL/GenBank/DDBJ whole genome shotgun (WGS) entry which is preliminary data.</text>
</comment>
<dbReference type="InterPro" id="IPR036390">
    <property type="entry name" value="WH_DNA-bd_sf"/>
</dbReference>
<dbReference type="Proteomes" id="UP000070409">
    <property type="component" value="Unassembled WGS sequence"/>
</dbReference>
<dbReference type="SUPFAM" id="SSF46785">
    <property type="entry name" value="Winged helix' DNA-binding domain"/>
    <property type="match status" value="1"/>
</dbReference>
<dbReference type="InterPro" id="IPR036388">
    <property type="entry name" value="WH-like_DNA-bd_sf"/>
</dbReference>
<evidence type="ECO:0000259" key="4">
    <source>
        <dbReference type="PROSITE" id="PS50949"/>
    </source>
</evidence>
<dbReference type="PRINTS" id="PR00035">
    <property type="entry name" value="HTHGNTR"/>
</dbReference>
<evidence type="ECO:0000313" key="5">
    <source>
        <dbReference type="EMBL" id="KXP01486.1"/>
    </source>
</evidence>
<gene>
    <name evidence="5" type="ORF">AXK61_01345</name>
</gene>
<protein>
    <submittedName>
        <fullName evidence="5">GntR family transcriptional regulator</fullName>
    </submittedName>
</protein>
<dbReference type="SMART" id="SM00345">
    <property type="entry name" value="HTH_GNTR"/>
    <property type="match status" value="1"/>
</dbReference>
<evidence type="ECO:0000256" key="3">
    <source>
        <dbReference type="ARBA" id="ARBA00023163"/>
    </source>
</evidence>
<dbReference type="PROSITE" id="PS50949">
    <property type="entry name" value="HTH_GNTR"/>
    <property type="match status" value="1"/>
</dbReference>
<dbReference type="SUPFAM" id="SSF64288">
    <property type="entry name" value="Chorismate lyase-like"/>
    <property type="match status" value="1"/>
</dbReference>
<evidence type="ECO:0000256" key="1">
    <source>
        <dbReference type="ARBA" id="ARBA00023015"/>
    </source>
</evidence>
<keyword evidence="2" id="KW-0238">DNA-binding</keyword>
<evidence type="ECO:0000313" key="6">
    <source>
        <dbReference type="Proteomes" id="UP000070409"/>
    </source>
</evidence>
<dbReference type="SMART" id="SM00866">
    <property type="entry name" value="UTRA"/>
    <property type="match status" value="1"/>
</dbReference>
<dbReference type="EMBL" id="LSRE01000001">
    <property type="protein sequence ID" value="KXP01486.1"/>
    <property type="molecule type" value="Genomic_DNA"/>
</dbReference>
<dbReference type="InterPro" id="IPR050679">
    <property type="entry name" value="Bact_HTH_transcr_reg"/>
</dbReference>
<evidence type="ECO:0000256" key="2">
    <source>
        <dbReference type="ARBA" id="ARBA00023125"/>
    </source>
</evidence>
<dbReference type="CDD" id="cd07377">
    <property type="entry name" value="WHTH_GntR"/>
    <property type="match status" value="1"/>
</dbReference>
<organism evidence="5 6">
    <name type="scientific">Tsukamurella pseudospumae</name>
    <dbReference type="NCBI Taxonomy" id="239498"/>
    <lineage>
        <taxon>Bacteria</taxon>
        <taxon>Bacillati</taxon>
        <taxon>Actinomycetota</taxon>
        <taxon>Actinomycetes</taxon>
        <taxon>Mycobacteriales</taxon>
        <taxon>Tsukamurellaceae</taxon>
        <taxon>Tsukamurella</taxon>
    </lineage>
</organism>
<feature type="domain" description="HTH gntR-type" evidence="4">
    <location>
        <begin position="9"/>
        <end position="77"/>
    </location>
</feature>
<keyword evidence="3" id="KW-0804">Transcription</keyword>
<dbReference type="InterPro" id="IPR028978">
    <property type="entry name" value="Chorismate_lyase_/UTRA_dom_sf"/>
</dbReference>
<dbReference type="PANTHER" id="PTHR44846">
    <property type="entry name" value="MANNOSYL-D-GLYCERATE TRANSPORT/METABOLISM SYSTEM REPRESSOR MNGR-RELATED"/>
    <property type="match status" value="1"/>
</dbReference>
<reference evidence="5 6" key="1">
    <citation type="submission" date="2016-02" db="EMBL/GenBank/DDBJ databases">
        <authorList>
            <person name="Teng J.L."/>
            <person name="Tang Y."/>
            <person name="Huang Y."/>
            <person name="Guo F."/>
            <person name="Wei W."/>
            <person name="Chen J.H."/>
            <person name="Wong S.Y."/>
            <person name="Lau S.K."/>
            <person name="Woo P.C."/>
        </authorList>
    </citation>
    <scope>NUCLEOTIDE SEQUENCE [LARGE SCALE GENOMIC DNA]</scope>
    <source>
        <strain evidence="5 6">JCM 13375</strain>
    </source>
</reference>
<dbReference type="InterPro" id="IPR011663">
    <property type="entry name" value="UTRA"/>
</dbReference>
<dbReference type="Pfam" id="PF00392">
    <property type="entry name" value="GntR"/>
    <property type="match status" value="1"/>
</dbReference>
<keyword evidence="6" id="KW-1185">Reference proteome</keyword>
<keyword evidence="1" id="KW-0805">Transcription regulation</keyword>
<dbReference type="Pfam" id="PF07702">
    <property type="entry name" value="UTRA"/>
    <property type="match status" value="1"/>
</dbReference>